<sequence length="81" mass="9489">MLRNAQQNARNLRVNERLESSEVSKEEKLPWWALISFGSYSLGNIGYHLYRFRDCNDAYHELMEEIQSAKNDLRAKGVLVD</sequence>
<evidence type="ECO:0000256" key="1">
    <source>
        <dbReference type="ARBA" id="ARBA00004477"/>
    </source>
</evidence>
<dbReference type="Proteomes" id="UP000789759">
    <property type="component" value="Unassembled WGS sequence"/>
</dbReference>
<evidence type="ECO:0000256" key="6">
    <source>
        <dbReference type="ARBA" id="ARBA00023136"/>
    </source>
</evidence>
<comment type="subunit">
    <text evidence="7">Component of the dolichol-phosphate mannose (DPM) synthase complex.</text>
</comment>
<evidence type="ECO:0000256" key="5">
    <source>
        <dbReference type="ARBA" id="ARBA00022989"/>
    </source>
</evidence>
<dbReference type="Pfam" id="PF08285">
    <property type="entry name" value="DPM3"/>
    <property type="match status" value="1"/>
</dbReference>
<keyword evidence="3" id="KW-0812">Transmembrane</keyword>
<comment type="subcellular location">
    <subcellularLocation>
        <location evidence="1 7">Endoplasmic reticulum membrane</location>
        <topology evidence="1 7">Multi-pass membrane protein</topology>
    </subcellularLocation>
</comment>
<dbReference type="OrthoDB" id="2014333at2759"/>
<evidence type="ECO:0000313" key="9">
    <source>
        <dbReference type="Proteomes" id="UP000789759"/>
    </source>
</evidence>
<accession>A0A9N9FDW6</accession>
<keyword evidence="6" id="KW-0472">Membrane</keyword>
<dbReference type="GO" id="GO:0033185">
    <property type="term" value="C:dolichol-phosphate-mannose synthase complex"/>
    <property type="evidence" value="ECO:0007669"/>
    <property type="project" value="TreeGrafter"/>
</dbReference>
<keyword evidence="4 7" id="KW-0256">Endoplasmic reticulum</keyword>
<evidence type="ECO:0000256" key="7">
    <source>
        <dbReference type="RuleBase" id="RU365085"/>
    </source>
</evidence>
<keyword evidence="5" id="KW-1133">Transmembrane helix</keyword>
<reference evidence="8" key="1">
    <citation type="submission" date="2021-06" db="EMBL/GenBank/DDBJ databases">
        <authorList>
            <person name="Kallberg Y."/>
            <person name="Tangrot J."/>
            <person name="Rosling A."/>
        </authorList>
    </citation>
    <scope>NUCLEOTIDE SEQUENCE</scope>
    <source>
        <strain evidence="8">FL966</strain>
    </source>
</reference>
<dbReference type="GO" id="GO:0005789">
    <property type="term" value="C:endoplasmic reticulum membrane"/>
    <property type="evidence" value="ECO:0007669"/>
    <property type="project" value="UniProtKB-SubCell"/>
</dbReference>
<protein>
    <recommendedName>
        <fullName evidence="7">Dolichol-phosphate mannosyltransferase subunit 3</fullName>
    </recommendedName>
</protein>
<evidence type="ECO:0000256" key="2">
    <source>
        <dbReference type="ARBA" id="ARBA00010430"/>
    </source>
</evidence>
<comment type="caution">
    <text evidence="8">The sequence shown here is derived from an EMBL/GenBank/DDBJ whole genome shotgun (WGS) entry which is preliminary data.</text>
</comment>
<gene>
    <name evidence="8" type="ORF">CPELLU_LOCUS3629</name>
</gene>
<dbReference type="EMBL" id="CAJVQA010001794">
    <property type="protein sequence ID" value="CAG8526269.1"/>
    <property type="molecule type" value="Genomic_DNA"/>
</dbReference>
<evidence type="ECO:0000256" key="4">
    <source>
        <dbReference type="ARBA" id="ARBA00022824"/>
    </source>
</evidence>
<dbReference type="InterPro" id="IPR013174">
    <property type="entry name" value="DPM3"/>
</dbReference>
<evidence type="ECO:0000313" key="8">
    <source>
        <dbReference type="EMBL" id="CAG8526269.1"/>
    </source>
</evidence>
<proteinExistence type="inferred from homology"/>
<comment type="pathway">
    <text evidence="7">Protein modification; protein glycosylation.</text>
</comment>
<dbReference type="PANTHER" id="PTHR16433:SF0">
    <property type="entry name" value="DOLICHOL-PHOSPHATE MANNOSYLTRANSFERASE SUBUNIT 3"/>
    <property type="match status" value="1"/>
</dbReference>
<evidence type="ECO:0000256" key="3">
    <source>
        <dbReference type="ARBA" id="ARBA00022692"/>
    </source>
</evidence>
<dbReference type="AlphaFoldDB" id="A0A9N9FDW6"/>
<name>A0A9N9FDW6_9GLOM</name>
<keyword evidence="9" id="KW-1185">Reference proteome</keyword>
<comment type="function">
    <text evidence="7">Stabilizer subunit of the dolichol-phosphate mannose (DPM) synthase complex; tethers catalytic subunit to the ER.</text>
</comment>
<comment type="similarity">
    <text evidence="2 7">Belongs to the DPM3 family.</text>
</comment>
<dbReference type="GO" id="GO:0006506">
    <property type="term" value="P:GPI anchor biosynthetic process"/>
    <property type="evidence" value="ECO:0007669"/>
    <property type="project" value="TreeGrafter"/>
</dbReference>
<dbReference type="PANTHER" id="PTHR16433">
    <property type="entry name" value="DOLICHOL-PHOSPHATE MANNOSYLTRANSFERASE SUBUNIT 3"/>
    <property type="match status" value="1"/>
</dbReference>
<organism evidence="8 9">
    <name type="scientific">Cetraspora pellucida</name>
    <dbReference type="NCBI Taxonomy" id="1433469"/>
    <lineage>
        <taxon>Eukaryota</taxon>
        <taxon>Fungi</taxon>
        <taxon>Fungi incertae sedis</taxon>
        <taxon>Mucoromycota</taxon>
        <taxon>Glomeromycotina</taxon>
        <taxon>Glomeromycetes</taxon>
        <taxon>Diversisporales</taxon>
        <taxon>Gigasporaceae</taxon>
        <taxon>Cetraspora</taxon>
    </lineage>
</organism>